<evidence type="ECO:0000256" key="1">
    <source>
        <dbReference type="SAM" id="MobiDB-lite"/>
    </source>
</evidence>
<feature type="compositionally biased region" description="Acidic residues" evidence="1">
    <location>
        <begin position="378"/>
        <end position="393"/>
    </location>
</feature>
<dbReference type="OrthoDB" id="1028014at2759"/>
<dbReference type="Proteomes" id="UP000604046">
    <property type="component" value="Unassembled WGS sequence"/>
</dbReference>
<dbReference type="Gene3D" id="2.170.270.10">
    <property type="entry name" value="SET domain"/>
    <property type="match status" value="1"/>
</dbReference>
<reference evidence="3" key="1">
    <citation type="submission" date="2021-02" db="EMBL/GenBank/DDBJ databases">
        <authorList>
            <person name="Dougan E. K."/>
            <person name="Rhodes N."/>
            <person name="Thang M."/>
            <person name="Chan C."/>
        </authorList>
    </citation>
    <scope>NUCLEOTIDE SEQUENCE</scope>
</reference>
<dbReference type="Pfam" id="PF00856">
    <property type="entry name" value="SET"/>
    <property type="match status" value="1"/>
</dbReference>
<gene>
    <name evidence="3" type="primary">SET6</name>
    <name evidence="3" type="ORF">SNAT2548_LOCUS24548</name>
</gene>
<feature type="region of interest" description="Disordered" evidence="1">
    <location>
        <begin position="376"/>
        <end position="416"/>
    </location>
</feature>
<dbReference type="SUPFAM" id="SSF82199">
    <property type="entry name" value="SET domain"/>
    <property type="match status" value="1"/>
</dbReference>
<protein>
    <submittedName>
        <fullName evidence="3">SET6 protein</fullName>
    </submittedName>
</protein>
<dbReference type="InterPro" id="IPR053209">
    <property type="entry name" value="Gramillin-biosynth_MTr"/>
</dbReference>
<keyword evidence="4" id="KW-1185">Reference proteome</keyword>
<dbReference type="PROSITE" id="PS50280">
    <property type="entry name" value="SET"/>
    <property type="match status" value="1"/>
</dbReference>
<comment type="caution">
    <text evidence="3">The sequence shown here is derived from an EMBL/GenBank/DDBJ whole genome shotgun (WGS) entry which is preliminary data.</text>
</comment>
<feature type="domain" description="SET" evidence="2">
    <location>
        <begin position="99"/>
        <end position="301"/>
    </location>
</feature>
<evidence type="ECO:0000313" key="3">
    <source>
        <dbReference type="EMBL" id="CAE7449312.1"/>
    </source>
</evidence>
<dbReference type="CDD" id="cd20071">
    <property type="entry name" value="SET_SMYD"/>
    <property type="match status" value="1"/>
</dbReference>
<dbReference type="InterPro" id="IPR001214">
    <property type="entry name" value="SET_dom"/>
</dbReference>
<name>A0A812RS12_9DINO</name>
<evidence type="ECO:0000313" key="4">
    <source>
        <dbReference type="Proteomes" id="UP000604046"/>
    </source>
</evidence>
<dbReference type="InterPro" id="IPR046341">
    <property type="entry name" value="SET_dom_sf"/>
</dbReference>
<dbReference type="PANTHER" id="PTHR47643:SF2">
    <property type="entry name" value="TPR DOMAIN PROTEIN (AFU_ORTHOLOGUE AFUA_5G12710)"/>
    <property type="match status" value="1"/>
</dbReference>
<evidence type="ECO:0000259" key="2">
    <source>
        <dbReference type="PROSITE" id="PS50280"/>
    </source>
</evidence>
<dbReference type="PANTHER" id="PTHR47643">
    <property type="entry name" value="TPR DOMAIN PROTEIN (AFU_ORTHOLOGUE AFUA_5G12710)"/>
    <property type="match status" value="1"/>
</dbReference>
<proteinExistence type="predicted"/>
<dbReference type="EMBL" id="CAJNDS010002361">
    <property type="protein sequence ID" value="CAE7449312.1"/>
    <property type="molecule type" value="Genomic_DNA"/>
</dbReference>
<organism evidence="3 4">
    <name type="scientific">Symbiodinium natans</name>
    <dbReference type="NCBI Taxonomy" id="878477"/>
    <lineage>
        <taxon>Eukaryota</taxon>
        <taxon>Sar</taxon>
        <taxon>Alveolata</taxon>
        <taxon>Dinophyceae</taxon>
        <taxon>Suessiales</taxon>
        <taxon>Symbiodiniaceae</taxon>
        <taxon>Symbiodinium</taxon>
    </lineage>
</organism>
<sequence>MRGKQKAKRLKRTPVDCGDLWGWQCADVAVSMDWEKLQRAFDTLTSPPLWANKLSFQKVASALPLECLDSGLDGSASKLSIWAATSRSDPSGSSFKSSPSFLVSSAIAMQESAATGRGWYARAPLDAGVMLLVERPVVAVLDGEWRDECWAECGSSDSAALGIELARCHSASLALLLSGFHPQEGAATNGADSDEEDEPMLKAAMKEAVDNAWKQADISKAAQSRLEDVVRLNSLGFYTNSEQLCHHDNFAALTGNGLFSLASGFNHSCEPSVQRYSLGDLTMFVTNRPVEAGAELCISYIESELLCAPKSLRSQSLNRDFVCACSRCKAEGSLSDDASAGRRNFMRVDSQVQAKLALLPPQERVKAVAAALQGHLDEGEEEPEEEEPVEDEAGAVGSDHHSVTEQPGARGPETAATAATTATVVLLGKDAQELRVVQALALMQMEDWQGALQVWRQNAAFTCHHCPPFDEALVVYAMQAALCNAQIAPRGGAAGIDYVHLAVEAHRRAFGADNFVWRYAKEVAESRASPETKDAFRRAAKEQVPRSRPFTEVVRDWCFKEDEVPPAFQCFS</sequence>
<accession>A0A812RS12</accession>
<dbReference type="AlphaFoldDB" id="A0A812RS12"/>